<gene>
    <name evidence="2" type="ORF">PENVUL_c101G03505</name>
</gene>
<dbReference type="AlphaFoldDB" id="A0A1V6R2Y2"/>
<accession>A0A1V6R2Y2</accession>
<feature type="chain" id="PRO_5012166988" description="RxLR effector protein" evidence="1">
    <location>
        <begin position="18"/>
        <end position="53"/>
    </location>
</feature>
<organism evidence="2 3">
    <name type="scientific">Penicillium vulpinum</name>
    <dbReference type="NCBI Taxonomy" id="29845"/>
    <lineage>
        <taxon>Eukaryota</taxon>
        <taxon>Fungi</taxon>
        <taxon>Dikarya</taxon>
        <taxon>Ascomycota</taxon>
        <taxon>Pezizomycotina</taxon>
        <taxon>Eurotiomycetes</taxon>
        <taxon>Eurotiomycetidae</taxon>
        <taxon>Eurotiales</taxon>
        <taxon>Aspergillaceae</taxon>
        <taxon>Penicillium</taxon>
    </lineage>
</organism>
<proteinExistence type="predicted"/>
<feature type="signal peptide" evidence="1">
    <location>
        <begin position="1"/>
        <end position="17"/>
    </location>
</feature>
<evidence type="ECO:0008006" key="4">
    <source>
        <dbReference type="Google" id="ProtNLM"/>
    </source>
</evidence>
<evidence type="ECO:0000256" key="1">
    <source>
        <dbReference type="SAM" id="SignalP"/>
    </source>
</evidence>
<sequence>MRAYLLLLTFLGAMALAAPTTEIGTVARSVKVSREDNGDAKGNSEDVYVADGF</sequence>
<dbReference type="EMBL" id="MDYP01000101">
    <property type="protein sequence ID" value="OQD95799.1"/>
    <property type="molecule type" value="Genomic_DNA"/>
</dbReference>
<keyword evidence="3" id="KW-1185">Reference proteome</keyword>
<reference evidence="3" key="1">
    <citation type="journal article" date="2017" name="Nat. Microbiol.">
        <title>Global analysis of biosynthetic gene clusters reveals vast potential of secondary metabolite production in Penicillium species.</title>
        <authorList>
            <person name="Nielsen J.C."/>
            <person name="Grijseels S."/>
            <person name="Prigent S."/>
            <person name="Ji B."/>
            <person name="Dainat J."/>
            <person name="Nielsen K.F."/>
            <person name="Frisvad J.C."/>
            <person name="Workman M."/>
            <person name="Nielsen J."/>
        </authorList>
    </citation>
    <scope>NUCLEOTIDE SEQUENCE [LARGE SCALE GENOMIC DNA]</scope>
    <source>
        <strain evidence="3">IBT 29486</strain>
    </source>
</reference>
<comment type="caution">
    <text evidence="2">The sequence shown here is derived from an EMBL/GenBank/DDBJ whole genome shotgun (WGS) entry which is preliminary data.</text>
</comment>
<evidence type="ECO:0000313" key="2">
    <source>
        <dbReference type="EMBL" id="OQD95799.1"/>
    </source>
</evidence>
<name>A0A1V6R2Y2_9EURO</name>
<keyword evidence="1" id="KW-0732">Signal</keyword>
<protein>
    <recommendedName>
        <fullName evidence="4">RxLR effector protein</fullName>
    </recommendedName>
</protein>
<dbReference type="Proteomes" id="UP000191518">
    <property type="component" value="Unassembled WGS sequence"/>
</dbReference>
<evidence type="ECO:0000313" key="3">
    <source>
        <dbReference type="Proteomes" id="UP000191518"/>
    </source>
</evidence>